<organism evidence="1 2">
    <name type="scientific">Thermus composti</name>
    <dbReference type="NCBI Taxonomy" id="532059"/>
    <lineage>
        <taxon>Bacteria</taxon>
        <taxon>Thermotogati</taxon>
        <taxon>Deinococcota</taxon>
        <taxon>Deinococci</taxon>
        <taxon>Thermales</taxon>
        <taxon>Thermaceae</taxon>
        <taxon>Thermus</taxon>
    </lineage>
</organism>
<dbReference type="Proteomes" id="UP001589830">
    <property type="component" value="Unassembled WGS sequence"/>
</dbReference>
<keyword evidence="2" id="KW-1185">Reference proteome</keyword>
<proteinExistence type="predicted"/>
<accession>A0ABV6Q282</accession>
<comment type="caution">
    <text evidence="1">The sequence shown here is derived from an EMBL/GenBank/DDBJ whole genome shotgun (WGS) entry which is preliminary data.</text>
</comment>
<name>A0ABV6Q282_9DEIN</name>
<gene>
    <name evidence="1" type="ORF">ACFFFP_08530</name>
</gene>
<protein>
    <submittedName>
        <fullName evidence="1">Uncharacterized protein</fullName>
    </submittedName>
</protein>
<reference evidence="1 2" key="1">
    <citation type="submission" date="2024-09" db="EMBL/GenBank/DDBJ databases">
        <authorList>
            <person name="Sun Q."/>
            <person name="Mori K."/>
        </authorList>
    </citation>
    <scope>NUCLEOTIDE SEQUENCE [LARGE SCALE GENOMIC DNA]</scope>
    <source>
        <strain evidence="1 2">NCAIM B.02340</strain>
    </source>
</reference>
<evidence type="ECO:0000313" key="1">
    <source>
        <dbReference type="EMBL" id="MFC0596206.1"/>
    </source>
</evidence>
<dbReference type="RefSeq" id="WP_229906134.1">
    <property type="nucleotide sequence ID" value="NZ_BMPJ01000019.1"/>
</dbReference>
<sequence>MKVVYPEAMPGGRIELECTTFKWNWKKTFGLLAQRAEGEVASAAKPCTG</sequence>
<dbReference type="EMBL" id="JBHLTW010000037">
    <property type="protein sequence ID" value="MFC0596206.1"/>
    <property type="molecule type" value="Genomic_DNA"/>
</dbReference>
<evidence type="ECO:0000313" key="2">
    <source>
        <dbReference type="Proteomes" id="UP001589830"/>
    </source>
</evidence>